<reference evidence="12" key="1">
    <citation type="journal article" date="2020" name="mSystems">
        <title>Genome- and Community-Level Interaction Insights into Carbon Utilization and Element Cycling Functions of Hydrothermarchaeota in Hydrothermal Sediment.</title>
        <authorList>
            <person name="Zhou Z."/>
            <person name="Liu Y."/>
            <person name="Xu W."/>
            <person name="Pan J."/>
            <person name="Luo Z.H."/>
            <person name="Li M."/>
        </authorList>
    </citation>
    <scope>NUCLEOTIDE SEQUENCE [LARGE SCALE GENOMIC DNA]</scope>
    <source>
        <strain evidence="12">SpSt-1019</strain>
    </source>
</reference>
<dbReference type="PRINTS" id="PR00119">
    <property type="entry name" value="CATATPASE"/>
</dbReference>
<comment type="similarity">
    <text evidence="2 10">Belongs to the cation transport ATPase (P-type) (TC 3.A.3) family. Type IB subfamily.</text>
</comment>
<evidence type="ECO:0000256" key="1">
    <source>
        <dbReference type="ARBA" id="ARBA00004127"/>
    </source>
</evidence>
<evidence type="ECO:0000256" key="3">
    <source>
        <dbReference type="ARBA" id="ARBA00022692"/>
    </source>
</evidence>
<gene>
    <name evidence="12" type="ORF">ENL70_05175</name>
</gene>
<dbReference type="PRINTS" id="PR00943">
    <property type="entry name" value="CUATPASE"/>
</dbReference>
<evidence type="ECO:0000256" key="4">
    <source>
        <dbReference type="ARBA" id="ARBA00022723"/>
    </source>
</evidence>
<dbReference type="Pfam" id="PF00122">
    <property type="entry name" value="E1-E2_ATPase"/>
    <property type="match status" value="1"/>
</dbReference>
<feature type="transmembrane region" description="Helical" evidence="10">
    <location>
        <begin position="125"/>
        <end position="143"/>
    </location>
</feature>
<dbReference type="GO" id="GO:0005507">
    <property type="term" value="F:copper ion binding"/>
    <property type="evidence" value="ECO:0007669"/>
    <property type="project" value="TreeGrafter"/>
</dbReference>
<dbReference type="CDD" id="cd00371">
    <property type="entry name" value="HMA"/>
    <property type="match status" value="1"/>
</dbReference>
<keyword evidence="9 10" id="KW-0472">Membrane</keyword>
<dbReference type="Gene3D" id="3.30.70.100">
    <property type="match status" value="1"/>
</dbReference>
<feature type="transmembrane region" description="Helical" evidence="10">
    <location>
        <begin position="187"/>
        <end position="204"/>
    </location>
</feature>
<feature type="transmembrane region" description="Helical" evidence="10">
    <location>
        <begin position="695"/>
        <end position="712"/>
    </location>
</feature>
<keyword evidence="3 10" id="KW-0812">Transmembrane</keyword>
<dbReference type="SUPFAM" id="SSF55008">
    <property type="entry name" value="HMA, heavy metal-associated domain"/>
    <property type="match status" value="1"/>
</dbReference>
<keyword evidence="4 10" id="KW-0479">Metal-binding</keyword>
<evidence type="ECO:0000256" key="10">
    <source>
        <dbReference type="RuleBase" id="RU362081"/>
    </source>
</evidence>
<dbReference type="NCBIfam" id="TIGR01494">
    <property type="entry name" value="ATPase_P-type"/>
    <property type="match status" value="1"/>
</dbReference>
<dbReference type="InterPro" id="IPR006121">
    <property type="entry name" value="HMA_dom"/>
</dbReference>
<evidence type="ECO:0000256" key="5">
    <source>
        <dbReference type="ARBA" id="ARBA00022741"/>
    </source>
</evidence>
<evidence type="ECO:0000256" key="2">
    <source>
        <dbReference type="ARBA" id="ARBA00006024"/>
    </source>
</evidence>
<dbReference type="SFLD" id="SFLDS00003">
    <property type="entry name" value="Haloacid_Dehalogenase"/>
    <property type="match status" value="1"/>
</dbReference>
<dbReference type="InterPro" id="IPR008250">
    <property type="entry name" value="ATPase_P-typ_transduc_dom_A_sf"/>
</dbReference>
<dbReference type="GO" id="GO:0043682">
    <property type="term" value="F:P-type divalent copper transporter activity"/>
    <property type="evidence" value="ECO:0007669"/>
    <property type="project" value="TreeGrafter"/>
</dbReference>
<keyword evidence="6 10" id="KW-0067">ATP-binding</keyword>
<feature type="domain" description="HMA" evidence="11">
    <location>
        <begin position="1"/>
        <end position="47"/>
    </location>
</feature>
<dbReference type="Gene3D" id="3.40.50.1000">
    <property type="entry name" value="HAD superfamily/HAD-like"/>
    <property type="match status" value="1"/>
</dbReference>
<keyword evidence="8 10" id="KW-1133">Transmembrane helix</keyword>
<evidence type="ECO:0000256" key="6">
    <source>
        <dbReference type="ARBA" id="ARBA00022840"/>
    </source>
</evidence>
<dbReference type="SUPFAM" id="SSF81653">
    <property type="entry name" value="Calcium ATPase, transduction domain A"/>
    <property type="match status" value="1"/>
</dbReference>
<keyword evidence="7" id="KW-1278">Translocase</keyword>
<feature type="transmembrane region" description="Helical" evidence="10">
    <location>
        <begin position="99"/>
        <end position="119"/>
    </location>
</feature>
<comment type="caution">
    <text evidence="12">The sequence shown here is derived from an EMBL/GenBank/DDBJ whole genome shotgun (WGS) entry which is preliminary data.</text>
</comment>
<evidence type="ECO:0000256" key="8">
    <source>
        <dbReference type="ARBA" id="ARBA00022989"/>
    </source>
</evidence>
<dbReference type="InterPro" id="IPR018303">
    <property type="entry name" value="ATPase_P-typ_P_site"/>
</dbReference>
<dbReference type="CDD" id="cd02094">
    <property type="entry name" value="P-type_ATPase_Cu-like"/>
    <property type="match status" value="1"/>
</dbReference>
<dbReference type="SFLD" id="SFLDG00002">
    <property type="entry name" value="C1.7:_P-type_atpase_like"/>
    <property type="match status" value="1"/>
</dbReference>
<dbReference type="EMBL" id="DRUY01000177">
    <property type="protein sequence ID" value="HHI65921.1"/>
    <property type="molecule type" value="Genomic_DNA"/>
</dbReference>
<dbReference type="Gene3D" id="2.70.150.10">
    <property type="entry name" value="Calcium-transporting ATPase, cytoplasmic transduction domain A"/>
    <property type="match status" value="1"/>
</dbReference>
<dbReference type="GO" id="GO:0005524">
    <property type="term" value="F:ATP binding"/>
    <property type="evidence" value="ECO:0007669"/>
    <property type="project" value="UniProtKB-UniRule"/>
</dbReference>
<dbReference type="GO" id="GO:0005886">
    <property type="term" value="C:plasma membrane"/>
    <property type="evidence" value="ECO:0007669"/>
    <property type="project" value="UniProtKB-SubCell"/>
</dbReference>
<dbReference type="Gene3D" id="3.40.1110.10">
    <property type="entry name" value="Calcium-transporting ATPase, cytoplasmic domain N"/>
    <property type="match status" value="1"/>
</dbReference>
<dbReference type="PROSITE" id="PS00154">
    <property type="entry name" value="ATPASE_E1_E2"/>
    <property type="match status" value="1"/>
</dbReference>
<evidence type="ECO:0000259" key="11">
    <source>
        <dbReference type="PROSITE" id="PS50846"/>
    </source>
</evidence>
<dbReference type="PANTHER" id="PTHR43520">
    <property type="entry name" value="ATP7, ISOFORM B"/>
    <property type="match status" value="1"/>
</dbReference>
<dbReference type="NCBIfam" id="TIGR01525">
    <property type="entry name" value="ATPase-IB_hvy"/>
    <property type="match status" value="1"/>
</dbReference>
<name>A0A7C5KC10_9BACT</name>
<dbReference type="SFLD" id="SFLDF00027">
    <property type="entry name" value="p-type_atpase"/>
    <property type="match status" value="1"/>
</dbReference>
<dbReference type="PROSITE" id="PS50846">
    <property type="entry name" value="HMA_2"/>
    <property type="match status" value="1"/>
</dbReference>
<dbReference type="InterPro" id="IPR027256">
    <property type="entry name" value="P-typ_ATPase_IB"/>
</dbReference>
<dbReference type="InterPro" id="IPR001757">
    <property type="entry name" value="P_typ_ATPase"/>
</dbReference>
<feature type="non-terminal residue" evidence="12">
    <location>
        <position position="1"/>
    </location>
</feature>
<dbReference type="InterPro" id="IPR044492">
    <property type="entry name" value="P_typ_ATPase_HD_dom"/>
</dbReference>
<dbReference type="GO" id="GO:0055070">
    <property type="term" value="P:copper ion homeostasis"/>
    <property type="evidence" value="ECO:0007669"/>
    <property type="project" value="TreeGrafter"/>
</dbReference>
<dbReference type="InterPro" id="IPR059000">
    <property type="entry name" value="ATPase_P-type_domA"/>
</dbReference>
<dbReference type="InterPro" id="IPR023299">
    <property type="entry name" value="ATPase_P-typ_cyto_dom_N"/>
</dbReference>
<keyword evidence="10" id="KW-1003">Cell membrane</keyword>
<feature type="transmembrane region" description="Helical" evidence="10">
    <location>
        <begin position="390"/>
        <end position="419"/>
    </location>
</feature>
<evidence type="ECO:0000256" key="9">
    <source>
        <dbReference type="ARBA" id="ARBA00023136"/>
    </source>
</evidence>
<proteinExistence type="inferred from homology"/>
<dbReference type="FunFam" id="2.70.150.10:FF:000002">
    <property type="entry name" value="Copper-transporting ATPase 1, putative"/>
    <property type="match status" value="1"/>
</dbReference>
<dbReference type="InterPro" id="IPR023214">
    <property type="entry name" value="HAD_sf"/>
</dbReference>
<organism evidence="12">
    <name type="scientific">Thermodesulfobium narugense</name>
    <dbReference type="NCBI Taxonomy" id="184064"/>
    <lineage>
        <taxon>Bacteria</taxon>
        <taxon>Pseudomonadati</taxon>
        <taxon>Thermodesulfobiota</taxon>
        <taxon>Thermodesulfobiia</taxon>
        <taxon>Thermodesulfobiales</taxon>
        <taxon>Thermodesulfobiaceae</taxon>
        <taxon>Thermodesulfobium</taxon>
    </lineage>
</organism>
<dbReference type="InterPro" id="IPR036163">
    <property type="entry name" value="HMA_dom_sf"/>
</dbReference>
<evidence type="ECO:0000313" key="12">
    <source>
        <dbReference type="EMBL" id="HHI65921.1"/>
    </source>
</evidence>
<accession>A0A7C5KC10</accession>
<comment type="subcellular location">
    <subcellularLocation>
        <location evidence="10">Cell membrane</location>
    </subcellularLocation>
    <subcellularLocation>
        <location evidence="1">Endomembrane system</location>
        <topology evidence="1">Multi-pass membrane protein</topology>
    </subcellularLocation>
</comment>
<dbReference type="InterPro" id="IPR023298">
    <property type="entry name" value="ATPase_P-typ_TM_dom_sf"/>
</dbReference>
<evidence type="ECO:0000256" key="7">
    <source>
        <dbReference type="ARBA" id="ARBA00022967"/>
    </source>
</evidence>
<dbReference type="SUPFAM" id="SSF81665">
    <property type="entry name" value="Calcium ATPase, transmembrane domain M"/>
    <property type="match status" value="1"/>
</dbReference>
<dbReference type="InterPro" id="IPR036412">
    <property type="entry name" value="HAD-like_sf"/>
</dbReference>
<feature type="transmembrane region" description="Helical" evidence="10">
    <location>
        <begin position="339"/>
        <end position="361"/>
    </location>
</feature>
<sequence length="743" mass="81148">VEKALKKVEGVKSVVVNLVTERAVVEGNNLDPYKLSQSIERAGYSSTLEKFETDVEQESTSDLTRETKGANSMDSKVLYHKKDKTDDFIEKVKKAKIKMIYALVITIPLSLIMFLHMVFNVELKYHTLINVLVSFPVIFIIGLDPIKSAIKALLHKNTNMDVLIFFGVTSSYLTGLLNLFGQKIADYSAVGAMITSFYLIGQYLETKAKGKASEEIKKLLNLSPRKANLIKQDGSIEIIDIDDVKVGDILLVKPSEQIPSDSIVIEGNSAVDESIITGESLIVPKAPKDKVIGGTINQLGTIKIKVCQVGEDTVLSKITKLVEEAQSTKVPVQAFADKVISIFVPSVIVLAVLTFIIWMLFPDTLRTIDFWAKSFFPWINPNPNPISASIYASVATLVIACPCALGLATPTALMVGLGLGASKGILIRSGEALERAKDVNVVVFDKTGTITDKELYVTDVVPNIDKNEFIALVASLESYSEHPIGLAINKYAKSYNISKIDFTEVKVIPGLGVEGYLNNRKIIVGSPKFIENIAPKIDINKSEFAGKTLAIAYEEGRGFLGLIALSFNIKANAKEAIKQIKNMGIKTVMLTGDNEETAKYVANQLDIDEYFANLLPQDKISHIKKLQDIGLVVAMVGDGINDAPSLKQADIGISIGTGTDIAKEASDITLMNDDLINVVRSIKLSIATFKKIKQNLFWAFFYNIIAIPFAALGMLHPAIAEAAMATSSVFVVTNSIRLKNFKI</sequence>
<dbReference type="AlphaFoldDB" id="A0A7C5KC10"/>
<protein>
    <submittedName>
        <fullName evidence="12">Copper-translocating P-type ATPase</fullName>
    </submittedName>
</protein>
<dbReference type="Pfam" id="PF00403">
    <property type="entry name" value="HMA"/>
    <property type="match status" value="1"/>
</dbReference>
<dbReference type="GO" id="GO:0012505">
    <property type="term" value="C:endomembrane system"/>
    <property type="evidence" value="ECO:0007669"/>
    <property type="project" value="UniProtKB-SubCell"/>
</dbReference>
<dbReference type="GO" id="GO:0016887">
    <property type="term" value="F:ATP hydrolysis activity"/>
    <property type="evidence" value="ECO:0007669"/>
    <property type="project" value="InterPro"/>
</dbReference>
<dbReference type="SUPFAM" id="SSF56784">
    <property type="entry name" value="HAD-like"/>
    <property type="match status" value="1"/>
</dbReference>
<dbReference type="Pfam" id="PF00702">
    <property type="entry name" value="Hydrolase"/>
    <property type="match status" value="1"/>
</dbReference>
<dbReference type="PANTHER" id="PTHR43520:SF8">
    <property type="entry name" value="P-TYPE CU(+) TRANSPORTER"/>
    <property type="match status" value="1"/>
</dbReference>
<keyword evidence="5 10" id="KW-0547">Nucleotide-binding</keyword>
<feature type="transmembrane region" description="Helical" evidence="10">
    <location>
        <begin position="163"/>
        <end position="181"/>
    </location>
</feature>